<dbReference type="EMBL" id="JACWLN010000028">
    <property type="protein sequence ID" value="MBD1263250.1"/>
    <property type="molecule type" value="Genomic_DNA"/>
</dbReference>
<gene>
    <name evidence="2" type="ORF">HZY62_21900</name>
</gene>
<accession>A0ABR7W513</accession>
<keyword evidence="1" id="KW-1133">Transmembrane helix</keyword>
<evidence type="ECO:0000313" key="2">
    <source>
        <dbReference type="EMBL" id="MBD1263250.1"/>
    </source>
</evidence>
<feature type="transmembrane region" description="Helical" evidence="1">
    <location>
        <begin position="6"/>
        <end position="26"/>
    </location>
</feature>
<protein>
    <submittedName>
        <fullName evidence="2">Uncharacterized protein</fullName>
    </submittedName>
</protein>
<feature type="transmembrane region" description="Helical" evidence="1">
    <location>
        <begin position="71"/>
        <end position="94"/>
    </location>
</feature>
<name>A0ABR7W513_9FLAO</name>
<keyword evidence="1" id="KW-0812">Transmembrane</keyword>
<dbReference type="RefSeq" id="WP_190263573.1">
    <property type="nucleotide sequence ID" value="NZ_JACWLN010000028.1"/>
</dbReference>
<proteinExistence type="predicted"/>
<dbReference type="Proteomes" id="UP000651837">
    <property type="component" value="Unassembled WGS sequence"/>
</dbReference>
<comment type="caution">
    <text evidence="2">The sequence shown here is derived from an EMBL/GenBank/DDBJ whole genome shotgun (WGS) entry which is preliminary data.</text>
</comment>
<evidence type="ECO:0000313" key="3">
    <source>
        <dbReference type="Proteomes" id="UP000651837"/>
    </source>
</evidence>
<evidence type="ECO:0000256" key="1">
    <source>
        <dbReference type="SAM" id="Phobius"/>
    </source>
</evidence>
<keyword evidence="3" id="KW-1185">Reference proteome</keyword>
<reference evidence="2 3" key="1">
    <citation type="submission" date="2020-07" db="EMBL/GenBank/DDBJ databases">
        <title>The draft genome sequence of Maribacter polysiphoniae KCTC 22021.</title>
        <authorList>
            <person name="Mu L."/>
        </authorList>
    </citation>
    <scope>NUCLEOTIDE SEQUENCE [LARGE SCALE GENOMIC DNA]</scope>
    <source>
        <strain evidence="2 3">KCTC 22021</strain>
    </source>
</reference>
<organism evidence="2 3">
    <name type="scientific">Maribacter polysiphoniae</name>
    <dbReference type="NCBI Taxonomy" id="429344"/>
    <lineage>
        <taxon>Bacteria</taxon>
        <taxon>Pseudomonadati</taxon>
        <taxon>Bacteroidota</taxon>
        <taxon>Flavobacteriia</taxon>
        <taxon>Flavobacteriales</taxon>
        <taxon>Flavobacteriaceae</taxon>
        <taxon>Maribacter</taxon>
    </lineage>
</organism>
<sequence>MKSNFIRYILVLWIALGVAIGGYFFIKKNSVLNQAKDYKLSLSRDESSNQRRNGPSKEYRDYISRSRDMEIYIYITMVSGIVGVILIVGLGNVLRK</sequence>
<keyword evidence="1" id="KW-0472">Membrane</keyword>